<dbReference type="EMBL" id="CP031357">
    <property type="protein sequence ID" value="AXK41487.1"/>
    <property type="molecule type" value="Genomic_DNA"/>
</dbReference>
<dbReference type="PRINTS" id="PR00080">
    <property type="entry name" value="SDRFAMILY"/>
</dbReference>
<sequence>MKPVLSPAERTAFVTGATAGIGEATVRTLVASGWRCVVTGRRKERLDALVEELGADKVHAACFDVRDTDAMDAALAALPEAFAGIDLLVNNAGLAQGLSPAHEASLDDWQTMIDTNVTAMVVLTRKLLPTLIERKGAIIAIGSVAGSYIYPGGNVYAGSKAFVNHFTLALRADLHGTGVRVTSIEPGMVETEFTLVRTGSQEASDDLYRGADPMTGQDIADTIRWIAELPPHLNINRLELMPVNQDFAGFRVAREHH</sequence>
<dbReference type="GO" id="GO:0016616">
    <property type="term" value="F:oxidoreductase activity, acting on the CH-OH group of donors, NAD or NADP as acceptor"/>
    <property type="evidence" value="ECO:0007669"/>
    <property type="project" value="UniProtKB-ARBA"/>
</dbReference>
<dbReference type="Pfam" id="PF00106">
    <property type="entry name" value="adh_short"/>
    <property type="match status" value="1"/>
</dbReference>
<dbReference type="AlphaFoldDB" id="A0A345YC35"/>
<dbReference type="InterPro" id="IPR002347">
    <property type="entry name" value="SDR_fam"/>
</dbReference>
<dbReference type="OrthoDB" id="658698at2"/>
<protein>
    <submittedName>
        <fullName evidence="4">SDR family NAD(P)-dependent oxidoreductase</fullName>
    </submittedName>
</protein>
<evidence type="ECO:0000256" key="3">
    <source>
        <dbReference type="RuleBase" id="RU000363"/>
    </source>
</evidence>
<evidence type="ECO:0000256" key="1">
    <source>
        <dbReference type="ARBA" id="ARBA00006484"/>
    </source>
</evidence>
<dbReference type="PRINTS" id="PR00081">
    <property type="entry name" value="GDHRDH"/>
</dbReference>
<dbReference type="PANTHER" id="PTHR42901">
    <property type="entry name" value="ALCOHOL DEHYDROGENASE"/>
    <property type="match status" value="1"/>
</dbReference>
<dbReference type="PROSITE" id="PS00061">
    <property type="entry name" value="ADH_SHORT"/>
    <property type="match status" value="1"/>
</dbReference>
<evidence type="ECO:0000256" key="2">
    <source>
        <dbReference type="ARBA" id="ARBA00023002"/>
    </source>
</evidence>
<comment type="similarity">
    <text evidence="1 3">Belongs to the short-chain dehydrogenases/reductases (SDR) family.</text>
</comment>
<dbReference type="SUPFAM" id="SSF51735">
    <property type="entry name" value="NAD(P)-binding Rossmann-fold domains"/>
    <property type="match status" value="1"/>
</dbReference>
<evidence type="ECO:0000313" key="5">
    <source>
        <dbReference type="Proteomes" id="UP000254508"/>
    </source>
</evidence>
<keyword evidence="2" id="KW-0560">Oxidoreductase</keyword>
<dbReference type="Gene3D" id="3.40.50.720">
    <property type="entry name" value="NAD(P)-binding Rossmann-like Domain"/>
    <property type="match status" value="1"/>
</dbReference>
<reference evidence="5" key="1">
    <citation type="submission" date="2018-07" db="EMBL/GenBank/DDBJ databases">
        <title>Genome sequence of Erythrobacter strain YH-07, an antagonistic bacterium isolated from Yellow Sea.</title>
        <authorList>
            <person name="Tang T."/>
            <person name="Liu Q."/>
            <person name="Sun X."/>
        </authorList>
    </citation>
    <scope>NUCLEOTIDE SEQUENCE [LARGE SCALE GENOMIC DNA]</scope>
    <source>
        <strain evidence="5">YH-07</strain>
    </source>
</reference>
<dbReference type="PANTHER" id="PTHR42901:SF1">
    <property type="entry name" value="ALCOHOL DEHYDROGENASE"/>
    <property type="match status" value="1"/>
</dbReference>
<dbReference type="InterPro" id="IPR036291">
    <property type="entry name" value="NAD(P)-bd_dom_sf"/>
</dbReference>
<dbReference type="RefSeq" id="WP_115415674.1">
    <property type="nucleotide sequence ID" value="NZ_CP031357.1"/>
</dbReference>
<keyword evidence="5" id="KW-1185">Reference proteome</keyword>
<dbReference type="InterPro" id="IPR020904">
    <property type="entry name" value="Sc_DH/Rdtase_CS"/>
</dbReference>
<accession>A0A345YC35</accession>
<proteinExistence type="inferred from homology"/>
<dbReference type="FunFam" id="3.40.50.720:FF:000047">
    <property type="entry name" value="NADP-dependent L-serine/L-allo-threonine dehydrogenase"/>
    <property type="match status" value="1"/>
</dbReference>
<gene>
    <name evidence="4" type="ORF">DVR09_03340</name>
</gene>
<evidence type="ECO:0000313" key="4">
    <source>
        <dbReference type="EMBL" id="AXK41487.1"/>
    </source>
</evidence>
<dbReference type="KEGG" id="err:DVR09_03340"/>
<dbReference type="Proteomes" id="UP000254508">
    <property type="component" value="Chromosome"/>
</dbReference>
<name>A0A345YC35_9SPHN</name>
<organism evidence="4 5">
    <name type="scientific">Erythrobacter aureus</name>
    <dbReference type="NCBI Taxonomy" id="2182384"/>
    <lineage>
        <taxon>Bacteria</taxon>
        <taxon>Pseudomonadati</taxon>
        <taxon>Pseudomonadota</taxon>
        <taxon>Alphaproteobacteria</taxon>
        <taxon>Sphingomonadales</taxon>
        <taxon>Erythrobacteraceae</taxon>
        <taxon>Erythrobacter/Porphyrobacter group</taxon>
        <taxon>Erythrobacter</taxon>
    </lineage>
</organism>